<sequence length="497" mass="55135">MERRDFLKGLGLAACGTMAYSAGFNVLAAEPESFYEEFKRKLKDNPVLRGWEGLTADIPSREFQWQGKLPNALVGKQFYRNGPARAVLGKQRYTHWFDGDGFVHRYAFGHKAVSHSGRFVRTGKFEAESRAGRFLYNGAGSLIENARPSKNAETVNTANIALLPVDGELWALWEAAMPYKIDPTSLETQGQVSLKSELDGVPFSAHPHADRFGNLWNFGDLSFFGHQGLMVYQMSPQGKMLNYKVVSAPASYVHDFAVTDNYLIFYFPPINKAHGETLIDGMQWQGDKPGQLLIIDKNTLEPTLQLPFHAGFIFHFGNAWQQGQSLVVNACWYNNADVMLQGVEQVFSADDGNHDRSTAAQIHIDLGARTARLENTAHIMEFVQFDSRFTGEITSHQFGVYASNTVGRGDYNSIASLNTNTGALDLHVLGNDFLTEEPLFIPVGSKQGEGYLVNTALNFVEGATYCMVFDAQHVSDGPVAWAKLDTYMPMGFHGAVI</sequence>
<feature type="binding site" evidence="5">
    <location>
        <position position="493"/>
    </location>
    <ligand>
        <name>Fe cation</name>
        <dbReference type="ChEBI" id="CHEBI:24875"/>
        <note>catalytic</note>
    </ligand>
</feature>
<proteinExistence type="inferred from homology"/>
<evidence type="ECO:0000256" key="1">
    <source>
        <dbReference type="ARBA" id="ARBA00006787"/>
    </source>
</evidence>
<keyword evidence="2 5" id="KW-0479">Metal-binding</keyword>
<protein>
    <submittedName>
        <fullName evidence="6">Uncharacterized protein</fullName>
    </submittedName>
</protein>
<evidence type="ECO:0000313" key="7">
    <source>
        <dbReference type="Proteomes" id="UP000175691"/>
    </source>
</evidence>
<accession>A0A1E7ZG96</accession>
<dbReference type="GO" id="GO:0010436">
    <property type="term" value="F:carotenoid dioxygenase activity"/>
    <property type="evidence" value="ECO:0007669"/>
    <property type="project" value="TreeGrafter"/>
</dbReference>
<keyword evidence="3" id="KW-0560">Oxidoreductase</keyword>
<evidence type="ECO:0000256" key="3">
    <source>
        <dbReference type="ARBA" id="ARBA00023002"/>
    </source>
</evidence>
<gene>
    <name evidence="6" type="ORF">BFC18_03045</name>
</gene>
<dbReference type="RefSeq" id="WP_070123457.1">
    <property type="nucleotide sequence ID" value="NZ_MDHN01000004.1"/>
</dbReference>
<name>A0A1E7ZG96_9ALTE</name>
<dbReference type="InterPro" id="IPR004294">
    <property type="entry name" value="Carotenoid_Oase"/>
</dbReference>
<dbReference type="Proteomes" id="UP000175691">
    <property type="component" value="Unassembled WGS sequence"/>
</dbReference>
<evidence type="ECO:0000256" key="5">
    <source>
        <dbReference type="PIRSR" id="PIRSR604294-1"/>
    </source>
</evidence>
<keyword evidence="4 5" id="KW-0408">Iron</keyword>
<reference evidence="6 7" key="1">
    <citation type="submission" date="2016-08" db="EMBL/GenBank/DDBJ databases">
        <authorList>
            <person name="Seilhamer J.J."/>
        </authorList>
    </citation>
    <scope>NUCLEOTIDE SEQUENCE [LARGE SCALE GENOMIC DNA]</scope>
    <source>
        <strain evidence="6 7">KCTC 42603</strain>
    </source>
</reference>
<feature type="binding site" evidence="5">
    <location>
        <position position="206"/>
    </location>
    <ligand>
        <name>Fe cation</name>
        <dbReference type="ChEBI" id="CHEBI:24875"/>
        <note>catalytic</note>
    </ligand>
</feature>
<dbReference type="STRING" id="1656094.BFC18_03045"/>
<dbReference type="Pfam" id="PF03055">
    <property type="entry name" value="RPE65"/>
    <property type="match status" value="1"/>
</dbReference>
<feature type="binding site" evidence="5">
    <location>
        <position position="254"/>
    </location>
    <ligand>
        <name>Fe cation</name>
        <dbReference type="ChEBI" id="CHEBI:24875"/>
        <note>catalytic</note>
    </ligand>
</feature>
<comment type="cofactor">
    <cofactor evidence="5">
        <name>Fe(2+)</name>
        <dbReference type="ChEBI" id="CHEBI:29033"/>
    </cofactor>
    <text evidence="5">Binds 1 Fe(2+) ion per subunit.</text>
</comment>
<dbReference type="AlphaFoldDB" id="A0A1E7ZG96"/>
<organism evidence="6 7">
    <name type="scientific">Alteromonas confluentis</name>
    <dbReference type="NCBI Taxonomy" id="1656094"/>
    <lineage>
        <taxon>Bacteria</taxon>
        <taxon>Pseudomonadati</taxon>
        <taxon>Pseudomonadota</taxon>
        <taxon>Gammaproteobacteria</taxon>
        <taxon>Alteromonadales</taxon>
        <taxon>Alteromonadaceae</taxon>
        <taxon>Alteromonas/Salinimonas group</taxon>
        <taxon>Alteromonas</taxon>
    </lineage>
</organism>
<dbReference type="GO" id="GO:0046872">
    <property type="term" value="F:metal ion binding"/>
    <property type="evidence" value="ECO:0007669"/>
    <property type="project" value="UniProtKB-KW"/>
</dbReference>
<dbReference type="EMBL" id="MDHN01000004">
    <property type="protein sequence ID" value="OFC72543.1"/>
    <property type="molecule type" value="Genomic_DNA"/>
</dbReference>
<dbReference type="PANTHER" id="PTHR10543">
    <property type="entry name" value="BETA-CAROTENE DIOXYGENASE"/>
    <property type="match status" value="1"/>
</dbReference>
<evidence type="ECO:0000313" key="6">
    <source>
        <dbReference type="EMBL" id="OFC72543.1"/>
    </source>
</evidence>
<dbReference type="GO" id="GO:0016121">
    <property type="term" value="P:carotene catabolic process"/>
    <property type="evidence" value="ECO:0007669"/>
    <property type="project" value="TreeGrafter"/>
</dbReference>
<evidence type="ECO:0000256" key="4">
    <source>
        <dbReference type="ARBA" id="ARBA00023004"/>
    </source>
</evidence>
<dbReference type="PANTHER" id="PTHR10543:SF89">
    <property type="entry name" value="CAROTENOID 9,10(9',10')-CLEAVAGE DIOXYGENASE 1"/>
    <property type="match status" value="1"/>
</dbReference>
<dbReference type="OrthoDB" id="6636843at2"/>
<evidence type="ECO:0000256" key="2">
    <source>
        <dbReference type="ARBA" id="ARBA00022723"/>
    </source>
</evidence>
<comment type="caution">
    <text evidence="6">The sequence shown here is derived from an EMBL/GenBank/DDBJ whole genome shotgun (WGS) entry which is preliminary data.</text>
</comment>
<feature type="binding site" evidence="5">
    <location>
        <position position="315"/>
    </location>
    <ligand>
        <name>Fe cation</name>
        <dbReference type="ChEBI" id="CHEBI:24875"/>
        <note>catalytic</note>
    </ligand>
</feature>
<comment type="similarity">
    <text evidence="1">Belongs to the carotenoid oxygenase family.</text>
</comment>
<keyword evidence="7" id="KW-1185">Reference proteome</keyword>